<evidence type="ECO:0008006" key="5">
    <source>
        <dbReference type="Google" id="ProtNLM"/>
    </source>
</evidence>
<dbReference type="AlphaFoldDB" id="A0AA38GHT5"/>
<dbReference type="FunFam" id="2.130.10.10:FF:000402">
    <property type="entry name" value="Cleavage and polyadenylation specificity factor subunit 1"/>
    <property type="match status" value="1"/>
</dbReference>
<comment type="caution">
    <text evidence="3">The sequence shown here is derived from an EMBL/GenBank/DDBJ whole genome shotgun (WGS) entry which is preliminary data.</text>
</comment>
<dbReference type="InterPro" id="IPR058543">
    <property type="entry name" value="Beta-prop_RSE1/DDB1/CPSF1_2nd"/>
</dbReference>
<protein>
    <recommendedName>
        <fullName evidence="5">Cleavage/polyadenylation specificity factor A subunit N-terminal domain-containing protein</fullName>
    </recommendedName>
</protein>
<proteinExistence type="predicted"/>
<name>A0AA38GHT5_TAXCH</name>
<dbReference type="PANTHER" id="PTHR10644">
    <property type="entry name" value="DNA REPAIR/RNA PROCESSING CPSF FAMILY"/>
    <property type="match status" value="1"/>
</dbReference>
<organism evidence="3 4">
    <name type="scientific">Taxus chinensis</name>
    <name type="common">Chinese yew</name>
    <name type="synonym">Taxus wallichiana var. chinensis</name>
    <dbReference type="NCBI Taxonomy" id="29808"/>
    <lineage>
        <taxon>Eukaryota</taxon>
        <taxon>Viridiplantae</taxon>
        <taxon>Streptophyta</taxon>
        <taxon>Embryophyta</taxon>
        <taxon>Tracheophyta</taxon>
        <taxon>Spermatophyta</taxon>
        <taxon>Pinopsida</taxon>
        <taxon>Pinidae</taxon>
        <taxon>Conifers II</taxon>
        <taxon>Cupressales</taxon>
        <taxon>Taxaceae</taxon>
        <taxon>Taxus</taxon>
    </lineage>
</organism>
<sequence>MSYAAFKMAHGPTGVEHCAAGYITHSLTENPPLPSVDIDMEGMEGEGEWAPSRRKVLKTPIPNLVVVKANVVEVYIVRVQEDDKKMTPTADATKKAATMAGISGSWLEVVCHYRLHGNVESMVILSPVHDDGRRKRDAIILSFRDAKISVMEFDDSIHGLRTSSMHYFEGPEWQYLKRGREKFARGPLVQADPQGRCGGVLLYDSQMIILKASQAGYGLVGDDEASGTGGTVSVHIESSYIVSLRDLDMKHVKDFTFIHGYIEPVMVILHEREPTWAGRLAWKNHTCTISAHSISMTLKQHPLIWSAPNLPHDAYRLLAVPSPIGGVIVMCANSLHYHSQSASCALALNDFAMTTEGSIEIPRSNIDVELDAAHATWISSDVALFSTKTGNLLLLSLVYDGRAVQRLELSKSKASVLASCISMVGDAFFFLGSRLGDSLLVQFNCGMTSSSSSSRFSKAEVGDIDGEAPLSKRLRRASSDISQDVVGGEELSLYNSPPNNSDSLQQKAFSFSVRDSLVNVGPLKDFASGLRNNADVNASGVAKQSNYELVCCSGHGKNGSICVLQKSIRPELITEVELPGCKGIWTVYHKGSRSHSSDTSRVNSDEDEFHAYLIISLESRTMVLETAEMLGEVTESVDYYVDGCTIAAGNLFG</sequence>
<evidence type="ECO:0000259" key="2">
    <source>
        <dbReference type="Pfam" id="PF23726"/>
    </source>
</evidence>
<feature type="non-terminal residue" evidence="3">
    <location>
        <position position="1"/>
    </location>
</feature>
<evidence type="ECO:0000313" key="3">
    <source>
        <dbReference type="EMBL" id="KAH9321838.1"/>
    </source>
</evidence>
<dbReference type="EMBL" id="JAHRHJ020000003">
    <property type="protein sequence ID" value="KAH9321838.1"/>
    <property type="molecule type" value="Genomic_DNA"/>
</dbReference>
<dbReference type="OMA" id="VMMENER"/>
<feature type="domain" description="RSE1/DDB1/CPSF1 first beta-propeller" evidence="1">
    <location>
        <begin position="105"/>
        <end position="444"/>
    </location>
</feature>
<evidence type="ECO:0000313" key="4">
    <source>
        <dbReference type="Proteomes" id="UP000824469"/>
    </source>
</evidence>
<feature type="domain" description="RSE1/DDB1/CPSF1 second beta-propeller" evidence="2">
    <location>
        <begin position="570"/>
        <end position="652"/>
    </location>
</feature>
<dbReference type="InterPro" id="IPR050358">
    <property type="entry name" value="RSE1/DDB1/CFT1"/>
</dbReference>
<evidence type="ECO:0000259" key="1">
    <source>
        <dbReference type="Pfam" id="PF10433"/>
    </source>
</evidence>
<dbReference type="Gene3D" id="2.130.10.10">
    <property type="entry name" value="YVTN repeat-like/Quinoprotein amine dehydrogenase"/>
    <property type="match status" value="2"/>
</dbReference>
<keyword evidence="4" id="KW-1185">Reference proteome</keyword>
<dbReference type="InterPro" id="IPR018846">
    <property type="entry name" value="Beta-prop_RSE1/DDB1/CPSF1_1st"/>
</dbReference>
<dbReference type="InterPro" id="IPR015943">
    <property type="entry name" value="WD40/YVTN_repeat-like_dom_sf"/>
</dbReference>
<dbReference type="Pfam" id="PF10433">
    <property type="entry name" value="Beta-prop_RSE1_1st"/>
    <property type="match status" value="1"/>
</dbReference>
<gene>
    <name evidence="3" type="ORF">KI387_016477</name>
</gene>
<accession>A0AA38GHT5</accession>
<dbReference type="Pfam" id="PF23726">
    <property type="entry name" value="Beta-prop_RSE1_2nd"/>
    <property type="match status" value="1"/>
</dbReference>
<reference evidence="3 4" key="1">
    <citation type="journal article" date="2021" name="Nat. Plants">
        <title>The Taxus genome provides insights into paclitaxel biosynthesis.</title>
        <authorList>
            <person name="Xiong X."/>
            <person name="Gou J."/>
            <person name="Liao Q."/>
            <person name="Li Y."/>
            <person name="Zhou Q."/>
            <person name="Bi G."/>
            <person name="Li C."/>
            <person name="Du R."/>
            <person name="Wang X."/>
            <person name="Sun T."/>
            <person name="Guo L."/>
            <person name="Liang H."/>
            <person name="Lu P."/>
            <person name="Wu Y."/>
            <person name="Zhang Z."/>
            <person name="Ro D.K."/>
            <person name="Shang Y."/>
            <person name="Huang S."/>
            <person name="Yan J."/>
        </authorList>
    </citation>
    <scope>NUCLEOTIDE SEQUENCE [LARGE SCALE GENOMIC DNA]</scope>
    <source>
        <strain evidence="3">Ta-2019</strain>
    </source>
</reference>
<dbReference type="Proteomes" id="UP000824469">
    <property type="component" value="Unassembled WGS sequence"/>
</dbReference>